<protein>
    <submittedName>
        <fullName evidence="1">Uncharacterized protein</fullName>
    </submittedName>
</protein>
<dbReference type="VEuPathDB" id="VectorBase:GAUT010308"/>
<name>A0A1A9UNF9_GLOAU</name>
<keyword evidence="2" id="KW-1185">Reference proteome</keyword>
<dbReference type="Proteomes" id="UP000078200">
    <property type="component" value="Unassembled WGS sequence"/>
</dbReference>
<dbReference type="EnsemblMetazoa" id="GAUT010308-RA">
    <property type="protein sequence ID" value="GAUT010308-PA"/>
    <property type="gene ID" value="GAUT010308"/>
</dbReference>
<evidence type="ECO:0000313" key="2">
    <source>
        <dbReference type="Proteomes" id="UP000078200"/>
    </source>
</evidence>
<sequence>MSQPIPHVPMLSTSTNYMQLVPRPQNIFALQGIPMNINLQVRVCDRLPVKPFANTAPIPPIAHVPLLSTSTNYMQLMPHPRKTFALQGIPMNINPQVRVCNGLSVRRFANITSTYAVNSNSQSLFATQQEPLDLSNKAARNSDGNKESEVNIERKLTTNNEQEQSLVLKKKLNAQVVQPRIVIPHLVLAERTRNFYNANQAFRPIPISIDDKTRSRKRCLDIVRGAIKVFLMTHKSEIQNRENFIGNDEPREQTIVFKSE</sequence>
<dbReference type="AlphaFoldDB" id="A0A1A9UNF9"/>
<organism evidence="1 2">
    <name type="scientific">Glossina austeni</name>
    <name type="common">Savannah tsetse fly</name>
    <dbReference type="NCBI Taxonomy" id="7395"/>
    <lineage>
        <taxon>Eukaryota</taxon>
        <taxon>Metazoa</taxon>
        <taxon>Ecdysozoa</taxon>
        <taxon>Arthropoda</taxon>
        <taxon>Hexapoda</taxon>
        <taxon>Insecta</taxon>
        <taxon>Pterygota</taxon>
        <taxon>Neoptera</taxon>
        <taxon>Endopterygota</taxon>
        <taxon>Diptera</taxon>
        <taxon>Brachycera</taxon>
        <taxon>Muscomorpha</taxon>
        <taxon>Hippoboscoidea</taxon>
        <taxon>Glossinidae</taxon>
        <taxon>Glossina</taxon>
    </lineage>
</organism>
<evidence type="ECO:0000313" key="1">
    <source>
        <dbReference type="EnsemblMetazoa" id="GAUT010308-PA"/>
    </source>
</evidence>
<accession>A0A1A9UNF9</accession>
<proteinExistence type="predicted"/>
<reference evidence="1" key="1">
    <citation type="submission" date="2020-05" db="UniProtKB">
        <authorList>
            <consortium name="EnsemblMetazoa"/>
        </authorList>
    </citation>
    <scope>IDENTIFICATION</scope>
    <source>
        <strain evidence="1">TTRI</strain>
    </source>
</reference>